<evidence type="ECO:0000256" key="4">
    <source>
        <dbReference type="ARBA" id="ARBA00022692"/>
    </source>
</evidence>
<evidence type="ECO:0000256" key="8">
    <source>
        <dbReference type="SAM" id="Phobius"/>
    </source>
</evidence>
<comment type="similarity">
    <text evidence="7">Belongs to the glycosyltransferase 87 family.</text>
</comment>
<protein>
    <submittedName>
        <fullName evidence="9">Glycosyltransferase 87 family protein</fullName>
    </submittedName>
</protein>
<evidence type="ECO:0000313" key="10">
    <source>
        <dbReference type="Proteomes" id="UP001569904"/>
    </source>
</evidence>
<accession>A0ABV4R711</accession>
<dbReference type="RefSeq" id="WP_371945737.1">
    <property type="nucleotide sequence ID" value="NZ_JAXCEH010000034.1"/>
</dbReference>
<feature type="transmembrane region" description="Helical" evidence="8">
    <location>
        <begin position="177"/>
        <end position="195"/>
    </location>
</feature>
<dbReference type="InterPro" id="IPR018584">
    <property type="entry name" value="GT87"/>
</dbReference>
<feature type="transmembrane region" description="Helical" evidence="8">
    <location>
        <begin position="265"/>
        <end position="285"/>
    </location>
</feature>
<keyword evidence="3" id="KW-0808">Transferase</keyword>
<feature type="transmembrane region" description="Helical" evidence="8">
    <location>
        <begin position="148"/>
        <end position="171"/>
    </location>
</feature>
<evidence type="ECO:0000313" key="9">
    <source>
        <dbReference type="EMBL" id="MFA1558719.1"/>
    </source>
</evidence>
<evidence type="ECO:0000256" key="2">
    <source>
        <dbReference type="ARBA" id="ARBA00022475"/>
    </source>
</evidence>
<dbReference type="Pfam" id="PF09594">
    <property type="entry name" value="GT87"/>
    <property type="match status" value="1"/>
</dbReference>
<feature type="transmembrane region" description="Helical" evidence="8">
    <location>
        <begin position="59"/>
        <end position="79"/>
    </location>
</feature>
<keyword evidence="4 8" id="KW-0812">Transmembrane</keyword>
<dbReference type="Proteomes" id="UP001569904">
    <property type="component" value="Unassembled WGS sequence"/>
</dbReference>
<comment type="caution">
    <text evidence="9">The sequence shown here is derived from an EMBL/GenBank/DDBJ whole genome shotgun (WGS) entry which is preliminary data.</text>
</comment>
<dbReference type="EMBL" id="JAXCEH010000034">
    <property type="protein sequence ID" value="MFA1558719.1"/>
    <property type="molecule type" value="Genomic_DNA"/>
</dbReference>
<comment type="subcellular location">
    <subcellularLocation>
        <location evidence="1">Cell membrane</location>
        <topology evidence="1">Multi-pass membrane protein</topology>
    </subcellularLocation>
</comment>
<evidence type="ECO:0000256" key="5">
    <source>
        <dbReference type="ARBA" id="ARBA00022989"/>
    </source>
</evidence>
<keyword evidence="2" id="KW-1003">Cell membrane</keyword>
<keyword evidence="6 8" id="KW-0472">Membrane</keyword>
<name>A0ABV4R711_9ACTN</name>
<organism evidence="9 10">
    <name type="scientific">Actinomadura chokoriensis</name>
    <dbReference type="NCBI Taxonomy" id="454156"/>
    <lineage>
        <taxon>Bacteria</taxon>
        <taxon>Bacillati</taxon>
        <taxon>Actinomycetota</taxon>
        <taxon>Actinomycetes</taxon>
        <taxon>Streptosporangiales</taxon>
        <taxon>Thermomonosporaceae</taxon>
        <taxon>Actinomadura</taxon>
    </lineage>
</organism>
<sequence length="426" mass="46363">MKRWASLLLILEILAVVVFSIAYDSLDFRIYWLGGRAITDGADLYQEQLAAHWFTNTPFMAALVTPLAEMPLVLARLLWQSASLAAFIWACRTAFQLTGRSIPFVVVLAGGLLLEPVWHTFFLGQVNLFLLALVLADMHRVAQGRPAGIGIGIATAIKLTPAMFVVLLLLTRRTRDAATATATFAVCTLLAYAIAPDASRLYWLHTFYDTSRVGVPYISNQSPLGALTRILRGTAEVGDWYAAIPLTIGILGLALAAAWARRGDWPVAIAVTGVTGLLVSPVSWAHHWVWIVPALAVLLRNGSRRTALAAYALFVLSPLWWTPHNGHPLQYGFHLFLTPIANCYLLAGVGFLVHMAVRLRGQDDASTTTKEPSIRRSQPPRGRLSMRLARAGGRRAGGLECTAGRGALGGVGAARPAVRFWRAARE</sequence>
<evidence type="ECO:0000256" key="3">
    <source>
        <dbReference type="ARBA" id="ARBA00022679"/>
    </source>
</evidence>
<keyword evidence="5 8" id="KW-1133">Transmembrane helix</keyword>
<evidence type="ECO:0000256" key="1">
    <source>
        <dbReference type="ARBA" id="ARBA00004651"/>
    </source>
</evidence>
<evidence type="ECO:0000256" key="6">
    <source>
        <dbReference type="ARBA" id="ARBA00023136"/>
    </source>
</evidence>
<keyword evidence="10" id="KW-1185">Reference proteome</keyword>
<reference evidence="9 10" key="1">
    <citation type="submission" date="2023-11" db="EMBL/GenBank/DDBJ databases">
        <title>Actinomadura monticuli sp. nov., isolated from volcanic ash.</title>
        <authorList>
            <person name="Lee S.D."/>
            <person name="Yang H."/>
            <person name="Kim I.S."/>
        </authorList>
    </citation>
    <scope>NUCLEOTIDE SEQUENCE [LARGE SCALE GENOMIC DNA]</scope>
    <source>
        <strain evidence="9 10">DSM 45346</strain>
    </source>
</reference>
<gene>
    <name evidence="9" type="ORF">SM436_33930</name>
</gene>
<proteinExistence type="inferred from homology"/>
<feature type="transmembrane region" description="Helical" evidence="8">
    <location>
        <begin position="240"/>
        <end position="259"/>
    </location>
</feature>
<evidence type="ECO:0000256" key="7">
    <source>
        <dbReference type="ARBA" id="ARBA00024033"/>
    </source>
</evidence>
<feature type="transmembrane region" description="Helical" evidence="8">
    <location>
        <begin position="333"/>
        <end position="353"/>
    </location>
</feature>